<gene>
    <name evidence="3" type="ORF">PSYICH_LOCUS11910</name>
</gene>
<feature type="chain" id="PRO_5040377473" evidence="2">
    <location>
        <begin position="26"/>
        <end position="244"/>
    </location>
</feature>
<keyword evidence="1" id="KW-0812">Transmembrane</keyword>
<dbReference type="OrthoDB" id="6606974at2759"/>
<keyword evidence="2" id="KW-0732">Signal</keyword>
<dbReference type="AlphaFoldDB" id="A0A9P0GK00"/>
<evidence type="ECO:0000256" key="1">
    <source>
        <dbReference type="SAM" id="Phobius"/>
    </source>
</evidence>
<evidence type="ECO:0000256" key="2">
    <source>
        <dbReference type="SAM" id="SignalP"/>
    </source>
</evidence>
<keyword evidence="4" id="KW-1185">Reference proteome</keyword>
<name>A0A9P0GK00_9CUCU</name>
<proteinExistence type="predicted"/>
<protein>
    <submittedName>
        <fullName evidence="3">Uncharacterized protein</fullName>
    </submittedName>
</protein>
<dbReference type="EMBL" id="OV651818">
    <property type="protein sequence ID" value="CAH1112521.1"/>
    <property type="molecule type" value="Genomic_DNA"/>
</dbReference>
<sequence>MSYFKNMREVTFLICLVYLLEIGTGVPQESCEVSCDEDKLIAFLASMEVLSPESIFNLAINELESICSQLTDNLKVIEKSFNDCKTKDARGLYISLIRGVQAFNNRICCADNNPYIKKFYVVHPCLFELRQDFESCNGPADWNEEPDDRKVCKTYKTILDCYYIKSAKVCGQQAAMAMSLLIEDVVENVLGHSCKGINSFPLVKDMMPDKYIERTSSAKGITSSTILVLKIGLLGNIIMLILFP</sequence>
<evidence type="ECO:0000313" key="3">
    <source>
        <dbReference type="EMBL" id="CAH1112521.1"/>
    </source>
</evidence>
<accession>A0A9P0GK00</accession>
<feature type="transmembrane region" description="Helical" evidence="1">
    <location>
        <begin position="224"/>
        <end position="243"/>
    </location>
</feature>
<reference evidence="3" key="1">
    <citation type="submission" date="2022-01" db="EMBL/GenBank/DDBJ databases">
        <authorList>
            <person name="King R."/>
        </authorList>
    </citation>
    <scope>NUCLEOTIDE SEQUENCE</scope>
</reference>
<dbReference type="PANTHER" id="PTHR33964">
    <property type="entry name" value="RE45066P-RELATED"/>
    <property type="match status" value="1"/>
</dbReference>
<keyword evidence="1" id="KW-0472">Membrane</keyword>
<organism evidence="3 4">
    <name type="scientific">Psylliodes chrysocephalus</name>
    <dbReference type="NCBI Taxonomy" id="3402493"/>
    <lineage>
        <taxon>Eukaryota</taxon>
        <taxon>Metazoa</taxon>
        <taxon>Ecdysozoa</taxon>
        <taxon>Arthropoda</taxon>
        <taxon>Hexapoda</taxon>
        <taxon>Insecta</taxon>
        <taxon>Pterygota</taxon>
        <taxon>Neoptera</taxon>
        <taxon>Endopterygota</taxon>
        <taxon>Coleoptera</taxon>
        <taxon>Polyphaga</taxon>
        <taxon>Cucujiformia</taxon>
        <taxon>Chrysomeloidea</taxon>
        <taxon>Chrysomelidae</taxon>
        <taxon>Galerucinae</taxon>
        <taxon>Alticini</taxon>
        <taxon>Psylliodes</taxon>
    </lineage>
</organism>
<keyword evidence="1" id="KW-1133">Transmembrane helix</keyword>
<dbReference type="PANTHER" id="PTHR33964:SF1">
    <property type="entry name" value="RE45066P"/>
    <property type="match status" value="1"/>
</dbReference>
<evidence type="ECO:0000313" key="4">
    <source>
        <dbReference type="Proteomes" id="UP001153636"/>
    </source>
</evidence>
<feature type="signal peptide" evidence="2">
    <location>
        <begin position="1"/>
        <end position="25"/>
    </location>
</feature>
<dbReference type="Proteomes" id="UP001153636">
    <property type="component" value="Chromosome 6"/>
</dbReference>